<protein>
    <submittedName>
        <fullName evidence="1">Uncharacterized protein</fullName>
    </submittedName>
</protein>
<evidence type="ECO:0000313" key="1">
    <source>
        <dbReference type="EMBL" id="JAH06973.1"/>
    </source>
</evidence>
<accession>A0A0E9PSZ1</accession>
<reference evidence="1" key="2">
    <citation type="journal article" date="2015" name="Fish Shellfish Immunol.">
        <title>Early steps in the European eel (Anguilla anguilla)-Vibrio vulnificus interaction in the gills: Role of the RtxA13 toxin.</title>
        <authorList>
            <person name="Callol A."/>
            <person name="Pajuelo D."/>
            <person name="Ebbesson L."/>
            <person name="Teles M."/>
            <person name="MacKenzie S."/>
            <person name="Amaro C."/>
        </authorList>
    </citation>
    <scope>NUCLEOTIDE SEQUENCE</scope>
</reference>
<name>A0A0E9PSZ1_ANGAN</name>
<dbReference type="AlphaFoldDB" id="A0A0E9PSZ1"/>
<dbReference type="EMBL" id="GBXM01101604">
    <property type="protein sequence ID" value="JAH06973.1"/>
    <property type="molecule type" value="Transcribed_RNA"/>
</dbReference>
<organism evidence="1">
    <name type="scientific">Anguilla anguilla</name>
    <name type="common">European freshwater eel</name>
    <name type="synonym">Muraena anguilla</name>
    <dbReference type="NCBI Taxonomy" id="7936"/>
    <lineage>
        <taxon>Eukaryota</taxon>
        <taxon>Metazoa</taxon>
        <taxon>Chordata</taxon>
        <taxon>Craniata</taxon>
        <taxon>Vertebrata</taxon>
        <taxon>Euteleostomi</taxon>
        <taxon>Actinopterygii</taxon>
        <taxon>Neopterygii</taxon>
        <taxon>Teleostei</taxon>
        <taxon>Anguilliformes</taxon>
        <taxon>Anguillidae</taxon>
        <taxon>Anguilla</taxon>
    </lineage>
</organism>
<sequence>MSSAMEERSPDQLPLRPHNMLTDDWMDSCHVRNFGWLLCSAV</sequence>
<proteinExistence type="predicted"/>
<reference evidence="1" key="1">
    <citation type="submission" date="2014-11" db="EMBL/GenBank/DDBJ databases">
        <authorList>
            <person name="Amaro Gonzalez C."/>
        </authorList>
    </citation>
    <scope>NUCLEOTIDE SEQUENCE</scope>
</reference>